<gene>
    <name evidence="2" type="ORF">DBV39_05750</name>
</gene>
<name>A0A2R4XHI8_9BURK</name>
<protein>
    <submittedName>
        <fullName evidence="2">Uncharacterized protein</fullName>
    </submittedName>
</protein>
<evidence type="ECO:0000256" key="1">
    <source>
        <dbReference type="ARBA" id="ARBA00006987"/>
    </source>
</evidence>
<dbReference type="Proteomes" id="UP000244571">
    <property type="component" value="Chromosome"/>
</dbReference>
<sequence>MPQVAGFKTQHISSKGFSAALNDLPGGQVNMFMESVATALPRIQACKLRALAVKSAGRSPQLPDVPTIVESGYPGFLGGVTWIGIVAPAEILQDVFHELNKEINTALKSKDYSDRLRVRGAVVPGGHRKSLNRRSNVIWMSGKKCSRSLALELIDLTVAG</sequence>
<dbReference type="EMBL" id="CP028901">
    <property type="protein sequence ID" value="AWB33288.1"/>
    <property type="molecule type" value="Genomic_DNA"/>
</dbReference>
<dbReference type="Pfam" id="PF03401">
    <property type="entry name" value="TctC"/>
    <property type="match status" value="1"/>
</dbReference>
<comment type="similarity">
    <text evidence="1">Belongs to the UPF0065 (bug) family.</text>
</comment>
<evidence type="ECO:0000313" key="2">
    <source>
        <dbReference type="EMBL" id="AWB33288.1"/>
    </source>
</evidence>
<keyword evidence="3" id="KW-1185">Reference proteome</keyword>
<organism evidence="2 3">
    <name type="scientific">Orrella marina</name>
    <dbReference type="NCBI Taxonomy" id="2163011"/>
    <lineage>
        <taxon>Bacteria</taxon>
        <taxon>Pseudomonadati</taxon>
        <taxon>Pseudomonadota</taxon>
        <taxon>Betaproteobacteria</taxon>
        <taxon>Burkholderiales</taxon>
        <taxon>Alcaligenaceae</taxon>
        <taxon>Orrella</taxon>
    </lineage>
</organism>
<dbReference type="Gene3D" id="3.40.190.150">
    <property type="entry name" value="Bordetella uptake gene, domain 1"/>
    <property type="match status" value="1"/>
</dbReference>
<dbReference type="OrthoDB" id="8678477at2"/>
<dbReference type="InterPro" id="IPR042100">
    <property type="entry name" value="Bug_dom1"/>
</dbReference>
<dbReference type="Gene3D" id="3.40.190.10">
    <property type="entry name" value="Periplasmic binding protein-like II"/>
    <property type="match status" value="1"/>
</dbReference>
<reference evidence="2 3" key="1">
    <citation type="submission" date="2018-04" db="EMBL/GenBank/DDBJ databases">
        <title>Bordetella sp. HZ20 isolated from seawater.</title>
        <authorList>
            <person name="Sun C."/>
        </authorList>
    </citation>
    <scope>NUCLEOTIDE SEQUENCE [LARGE SCALE GENOMIC DNA]</scope>
    <source>
        <strain evidence="2 3">HZ20</strain>
    </source>
</reference>
<accession>A0A2R4XHI8</accession>
<dbReference type="PANTHER" id="PTHR42928:SF5">
    <property type="entry name" value="BLR1237 PROTEIN"/>
    <property type="match status" value="1"/>
</dbReference>
<dbReference type="KEGG" id="boz:DBV39_05750"/>
<evidence type="ECO:0000313" key="3">
    <source>
        <dbReference type="Proteomes" id="UP000244571"/>
    </source>
</evidence>
<dbReference type="PANTHER" id="PTHR42928">
    <property type="entry name" value="TRICARBOXYLATE-BINDING PROTEIN"/>
    <property type="match status" value="1"/>
</dbReference>
<dbReference type="RefSeq" id="WP_108620717.1">
    <property type="nucleotide sequence ID" value="NZ_CP028901.1"/>
</dbReference>
<dbReference type="AlphaFoldDB" id="A0A2R4XHI8"/>
<dbReference type="InterPro" id="IPR005064">
    <property type="entry name" value="BUG"/>
</dbReference>
<proteinExistence type="inferred from homology"/>